<dbReference type="InterPro" id="IPR041290">
    <property type="entry name" value="Tli4_C"/>
</dbReference>
<protein>
    <recommendedName>
        <fullName evidence="1">Tle cognate immunity protein 4 C-terminal domain-containing protein</fullName>
    </recommendedName>
</protein>
<evidence type="ECO:0000259" key="1">
    <source>
        <dbReference type="Pfam" id="PF18426"/>
    </source>
</evidence>
<proteinExistence type="predicted"/>
<dbReference type="AlphaFoldDB" id="A0A0A1F9U0"/>
<name>A0A0A1F9U0_9BURK</name>
<dbReference type="Pfam" id="PF18426">
    <property type="entry name" value="Tli4_C"/>
    <property type="match status" value="1"/>
</dbReference>
<dbReference type="HOGENOM" id="CLU_729047_0_0_4"/>
<dbReference type="EMBL" id="CP009962">
    <property type="protein sequence ID" value="AIY40555.1"/>
    <property type="molecule type" value="Genomic_DNA"/>
</dbReference>
<accession>A0A0A1F9U0</accession>
<feature type="domain" description="Tle cognate immunity protein 4 C-terminal" evidence="1">
    <location>
        <begin position="195"/>
        <end position="366"/>
    </location>
</feature>
<sequence>MMKFDIFSQIIVTSIFGISLSVCSAQEIPADWKMECVGRLQLSFPSEVDVAGYTFKKLEEQIDGGGEPQFQFQDGSAANWSSLQYGGLIYTSNSLEKKEYSELEIHMKKWMENSRLSSLNRKNEDAKNRQFEILATNPQTGMAWHVDERYRAFLSIRDHVFLWNVTGRSSKNQEPERSNLSTIVNGLSYRSLYAVPRTAGVCLPFFFIRDNDLDKNLSRVIAMTYRLKSHPDVTIMLEDATADQFDSEKREKISEPDYVIDDFWTQYRSPDASIRSLWEFPIKRSVTLAGQKGLASFVKITREGNIDYGYFATVRGDPKAKTDTPDLRLYVIQEGSKAKAKGIEPIGKEEFLKMAETIAASVQRRPTQ</sequence>
<dbReference type="OrthoDB" id="8722129at2"/>
<dbReference type="KEGG" id="care:LT85_1397"/>
<evidence type="ECO:0000313" key="3">
    <source>
        <dbReference type="Proteomes" id="UP000030302"/>
    </source>
</evidence>
<dbReference type="Proteomes" id="UP000030302">
    <property type="component" value="Chromosome"/>
</dbReference>
<reference evidence="3" key="1">
    <citation type="journal article" date="2014" name="Soil Biol. Biochem.">
        <title>Structure and function of bacterial communities in ageing soils: Insights from the Mendocino ecological staircase.</title>
        <authorList>
            <person name="Uroz S."/>
            <person name="Tech J.J."/>
            <person name="Sawaya N.A."/>
            <person name="Frey-Klett P."/>
            <person name="Leveau J.H.J."/>
        </authorList>
    </citation>
    <scope>NUCLEOTIDE SEQUENCE [LARGE SCALE GENOMIC DNA]</scope>
    <source>
        <strain evidence="3">Cal35</strain>
    </source>
</reference>
<organism evidence="2 3">
    <name type="scientific">Collimonas arenae</name>
    <dbReference type="NCBI Taxonomy" id="279058"/>
    <lineage>
        <taxon>Bacteria</taxon>
        <taxon>Pseudomonadati</taxon>
        <taxon>Pseudomonadota</taxon>
        <taxon>Betaproteobacteria</taxon>
        <taxon>Burkholderiales</taxon>
        <taxon>Oxalobacteraceae</taxon>
        <taxon>Collimonas</taxon>
    </lineage>
</organism>
<dbReference type="RefSeq" id="WP_052134788.1">
    <property type="nucleotide sequence ID" value="NZ_CP009962.1"/>
</dbReference>
<evidence type="ECO:0000313" key="2">
    <source>
        <dbReference type="EMBL" id="AIY40555.1"/>
    </source>
</evidence>
<keyword evidence="3" id="KW-1185">Reference proteome</keyword>
<gene>
    <name evidence="2" type="ORF">LT85_1397</name>
</gene>
<dbReference type="STRING" id="279058.LT85_1397"/>